<name>A0ABR1AIN7_POLSC</name>
<keyword evidence="3" id="KW-0378">Hydrolase</keyword>
<dbReference type="SMART" id="SM00404">
    <property type="entry name" value="PTPc_motif"/>
    <property type="match status" value="2"/>
</dbReference>
<evidence type="ECO:0000256" key="4">
    <source>
        <dbReference type="ARBA" id="ARBA00022912"/>
    </source>
</evidence>
<protein>
    <recommendedName>
        <fullName evidence="13">Protein-tyrosine-phosphatase</fullName>
    </recommendedName>
</protein>
<dbReference type="Proteomes" id="UP001359485">
    <property type="component" value="Unassembled WGS sequence"/>
</dbReference>
<dbReference type="CDD" id="cd00063">
    <property type="entry name" value="FN3"/>
    <property type="match status" value="1"/>
</dbReference>
<dbReference type="InterPro" id="IPR016130">
    <property type="entry name" value="Tyr_Pase_AS"/>
</dbReference>
<dbReference type="PRINTS" id="PR00700">
    <property type="entry name" value="PRTYPHPHTASE"/>
</dbReference>
<proteinExistence type="predicted"/>
<feature type="transmembrane region" description="Helical" evidence="7">
    <location>
        <begin position="258"/>
        <end position="283"/>
    </location>
</feature>
<comment type="catalytic activity">
    <reaction evidence="6">
        <text>O-phospho-L-tyrosyl-[protein] + H2O = L-tyrosyl-[protein] + phosphate</text>
        <dbReference type="Rhea" id="RHEA:10684"/>
        <dbReference type="Rhea" id="RHEA-COMP:10136"/>
        <dbReference type="Rhea" id="RHEA-COMP:20101"/>
        <dbReference type="ChEBI" id="CHEBI:15377"/>
        <dbReference type="ChEBI" id="CHEBI:43474"/>
        <dbReference type="ChEBI" id="CHEBI:46858"/>
        <dbReference type="ChEBI" id="CHEBI:61978"/>
        <dbReference type="EC" id="3.1.3.48"/>
    </reaction>
</comment>
<evidence type="ECO:0000259" key="10">
    <source>
        <dbReference type="PROSITE" id="PS50853"/>
    </source>
</evidence>
<dbReference type="InterPro" id="IPR003595">
    <property type="entry name" value="Tyr_Pase_cat"/>
</dbReference>
<dbReference type="PROSITE" id="PS50055">
    <property type="entry name" value="TYR_PHOSPHATASE_PTP"/>
    <property type="match status" value="2"/>
</dbReference>
<evidence type="ECO:0000256" key="2">
    <source>
        <dbReference type="ARBA" id="ARBA00022729"/>
    </source>
</evidence>
<evidence type="ECO:0000256" key="3">
    <source>
        <dbReference type="ARBA" id="ARBA00022801"/>
    </source>
</evidence>
<comment type="caution">
    <text evidence="11">The sequence shown here is derived from an EMBL/GenBank/DDBJ whole genome shotgun (WGS) entry which is preliminary data.</text>
</comment>
<dbReference type="SUPFAM" id="SSF52799">
    <property type="entry name" value="(Phosphotyrosine protein) phosphatases II"/>
    <property type="match status" value="2"/>
</dbReference>
<feature type="domain" description="Tyrosine-protein phosphatase" evidence="8">
    <location>
        <begin position="340"/>
        <end position="604"/>
    </location>
</feature>
<evidence type="ECO:0000313" key="11">
    <source>
        <dbReference type="EMBL" id="KAK6620167.1"/>
    </source>
</evidence>
<evidence type="ECO:0008006" key="13">
    <source>
        <dbReference type="Google" id="ProtNLM"/>
    </source>
</evidence>
<dbReference type="SMART" id="SM00060">
    <property type="entry name" value="FN3"/>
    <property type="match status" value="2"/>
</dbReference>
<keyword evidence="5 7" id="KW-0472">Membrane</keyword>
<accession>A0ABR1AIN7</accession>
<dbReference type="CDD" id="cd14549">
    <property type="entry name" value="R5-PTPc-1"/>
    <property type="match status" value="1"/>
</dbReference>
<dbReference type="InterPro" id="IPR000387">
    <property type="entry name" value="Tyr_Pase_dom"/>
</dbReference>
<dbReference type="Pfam" id="PF00041">
    <property type="entry name" value="fn3"/>
    <property type="match status" value="2"/>
</dbReference>
<dbReference type="SUPFAM" id="SSF49265">
    <property type="entry name" value="Fibronectin type III"/>
    <property type="match status" value="1"/>
</dbReference>
<feature type="domain" description="Fibronectin type-III" evidence="10">
    <location>
        <begin position="40"/>
        <end position="130"/>
    </location>
</feature>
<dbReference type="InterPro" id="IPR050348">
    <property type="entry name" value="Protein-Tyr_Phosphatase"/>
</dbReference>
<dbReference type="Pfam" id="PF00102">
    <property type="entry name" value="Y_phosphatase"/>
    <property type="match status" value="2"/>
</dbReference>
<keyword evidence="7" id="KW-0812">Transmembrane</keyword>
<evidence type="ECO:0000256" key="5">
    <source>
        <dbReference type="ARBA" id="ARBA00023136"/>
    </source>
</evidence>
<dbReference type="InterPro" id="IPR029021">
    <property type="entry name" value="Prot-tyrosine_phosphatase-like"/>
</dbReference>
<evidence type="ECO:0000259" key="9">
    <source>
        <dbReference type="PROSITE" id="PS50056"/>
    </source>
</evidence>
<feature type="domain" description="Tyrosine specific protein phosphatases" evidence="9">
    <location>
        <begin position="521"/>
        <end position="595"/>
    </location>
</feature>
<dbReference type="PANTHER" id="PTHR19134">
    <property type="entry name" value="RECEPTOR-TYPE TYROSINE-PROTEIN PHOSPHATASE"/>
    <property type="match status" value="1"/>
</dbReference>
<gene>
    <name evidence="11" type="ORF">RUM44_006568</name>
</gene>
<evidence type="ECO:0000256" key="6">
    <source>
        <dbReference type="ARBA" id="ARBA00051722"/>
    </source>
</evidence>
<dbReference type="InterPro" id="IPR013783">
    <property type="entry name" value="Ig-like_fold"/>
</dbReference>
<evidence type="ECO:0000256" key="1">
    <source>
        <dbReference type="ARBA" id="ARBA00004167"/>
    </source>
</evidence>
<dbReference type="CDD" id="cd14550">
    <property type="entry name" value="R5-PTP-2"/>
    <property type="match status" value="1"/>
</dbReference>
<reference evidence="11 12" key="1">
    <citation type="submission" date="2023-09" db="EMBL/GenBank/DDBJ databases">
        <title>Genomes of two closely related lineages of the louse Polyplax serrata with different host specificities.</title>
        <authorList>
            <person name="Martinu J."/>
            <person name="Tarabai H."/>
            <person name="Stefka J."/>
            <person name="Hypsa V."/>
        </authorList>
    </citation>
    <scope>NUCLEOTIDE SEQUENCE [LARGE SCALE GENOMIC DNA]</scope>
    <source>
        <strain evidence="11">98ZLc_SE</strain>
    </source>
</reference>
<dbReference type="EMBL" id="JAWJWF010000048">
    <property type="protein sequence ID" value="KAK6620167.1"/>
    <property type="molecule type" value="Genomic_DNA"/>
</dbReference>
<feature type="domain" description="Tyrosine-protein phosphatase" evidence="8">
    <location>
        <begin position="639"/>
        <end position="897"/>
    </location>
</feature>
<feature type="domain" description="Fibronectin type-III" evidence="10">
    <location>
        <begin position="131"/>
        <end position="245"/>
    </location>
</feature>
<sequence length="991" mass="112758">MESERVILTEMMFKWQTFEKFKNGKMVHAKRDRTNGEPSKPLNVTIIRATSTTIELSWAKPEHENGDIKGYRIYFMHGNYTDVRTTSTPVLIHTLDTLRPYTEYKIWVKAYTWKNEGLQSDSVRYRTDVGGPSAPTITNLTCQSNNTLFIEWRRPKPADYYITVDQYFVLYRNYDSNEFEEKSVAPTESLDNTTGLFQTLLTNLTTDTLYEVQVQAGTKSIYYDKELIRGSLSGTRRIFVKTDCDKYSPLLSQVSNELSAGMIAGFICVVVALIAALLILVVWKKCVKGTYYYLDDPTSMSVPTACDWDQQKENGINTAIPIHLFAKHVASLHADGDIGFSKEYETIQNSSTEGHTVINSQLPDNKMKNRYLNILAYDHTRVHLLPLPGQKKSTEYLNANYIDGFQRSRAYIGTQGPLPATFNCFWRMVWEQRVGIIVMITNLIERGRRKCDMYWPKEGTEVYGVISVTMVREDVMATYTIRTFQIRHLRIKKKKSNVQERTVLQYHYTNWPDHGTPDHPLPILRFVSKSSAANPPDAGPIIVHCSAGVGRTGAYIVLDAMLKQIRAKGEVNIYGFLRHIRTQRNFLVQTEEQYVFIHDALVEAIESGETNIHQGYLSRYLSTMVTNPQCDKSLPGVVLDNQYKVGIQLVTSFRAEDYNTISARKAVNVCKNRNNENVPIECFRVHLTPKPGVDGSDYINATWLVGFHKMREFIITQTPLEDTVMDFWQMVWDHSAQTVVLLTSPESQELNVFWPTEQNLLEGENYKVKLVVESEQNGCTMRDFALQSVQDDYDLPVRIFHYPSWPHSCSPLHKVFDFIKRVQEWNKETQHGPVIVVDRFGGNEAATFCLLTSVYKQLTHESHADIYMFAKLYHMRRLGIWPAVNDYLYLYEAIESLANSSGFTSAGAVTPTPVGLGPTPDIYISSNGHINGYVRFSDSDNLNEVTTVGNENGFPRHGGDGLEGIPPPGLQGNGTIPNMNHVSIDENPCTH</sequence>
<dbReference type="Gene3D" id="2.60.40.10">
    <property type="entry name" value="Immunoglobulins"/>
    <property type="match status" value="2"/>
</dbReference>
<keyword evidence="12" id="KW-1185">Reference proteome</keyword>
<evidence type="ECO:0000256" key="7">
    <source>
        <dbReference type="SAM" id="Phobius"/>
    </source>
</evidence>
<dbReference type="PROSITE" id="PS50853">
    <property type="entry name" value="FN3"/>
    <property type="match status" value="2"/>
</dbReference>
<dbReference type="PROSITE" id="PS50056">
    <property type="entry name" value="TYR_PHOSPHATASE_2"/>
    <property type="match status" value="1"/>
</dbReference>
<comment type="subcellular location">
    <subcellularLocation>
        <location evidence="1">Membrane</location>
        <topology evidence="1">Single-pass membrane protein</topology>
    </subcellularLocation>
</comment>
<dbReference type="InterPro" id="IPR036116">
    <property type="entry name" value="FN3_sf"/>
</dbReference>
<dbReference type="SMART" id="SM00194">
    <property type="entry name" value="PTPc"/>
    <property type="match status" value="2"/>
</dbReference>
<dbReference type="Gene3D" id="3.90.190.10">
    <property type="entry name" value="Protein tyrosine phosphatase superfamily"/>
    <property type="match status" value="2"/>
</dbReference>
<evidence type="ECO:0000259" key="8">
    <source>
        <dbReference type="PROSITE" id="PS50055"/>
    </source>
</evidence>
<keyword evidence="2" id="KW-0732">Signal</keyword>
<keyword evidence="7" id="KW-1133">Transmembrane helix</keyword>
<dbReference type="PANTHER" id="PTHR19134:SF540">
    <property type="entry name" value="TYROSINE-PROTEIN PHOSPHATASE 99A"/>
    <property type="match status" value="1"/>
</dbReference>
<organism evidence="11 12">
    <name type="scientific">Polyplax serrata</name>
    <name type="common">Common mouse louse</name>
    <dbReference type="NCBI Taxonomy" id="468196"/>
    <lineage>
        <taxon>Eukaryota</taxon>
        <taxon>Metazoa</taxon>
        <taxon>Ecdysozoa</taxon>
        <taxon>Arthropoda</taxon>
        <taxon>Hexapoda</taxon>
        <taxon>Insecta</taxon>
        <taxon>Pterygota</taxon>
        <taxon>Neoptera</taxon>
        <taxon>Paraneoptera</taxon>
        <taxon>Psocodea</taxon>
        <taxon>Troctomorpha</taxon>
        <taxon>Phthiraptera</taxon>
        <taxon>Anoplura</taxon>
        <taxon>Polyplacidae</taxon>
        <taxon>Polyplax</taxon>
    </lineage>
</organism>
<evidence type="ECO:0000313" key="12">
    <source>
        <dbReference type="Proteomes" id="UP001359485"/>
    </source>
</evidence>
<dbReference type="InterPro" id="IPR003961">
    <property type="entry name" value="FN3_dom"/>
</dbReference>
<dbReference type="InterPro" id="IPR000242">
    <property type="entry name" value="PTP_cat"/>
</dbReference>
<keyword evidence="4" id="KW-0904">Protein phosphatase</keyword>
<dbReference type="PROSITE" id="PS00383">
    <property type="entry name" value="TYR_PHOSPHATASE_1"/>
    <property type="match status" value="1"/>
</dbReference>